<proteinExistence type="predicted"/>
<dbReference type="Proteomes" id="UP000315647">
    <property type="component" value="Chromosome"/>
</dbReference>
<sequence length="59" mass="6984">MHDEQQAANEFMARFVWKNEDGQVFVAFMVVPDDNQQQAEVLQCTMTRFNPQVDYWLEG</sequence>
<protein>
    <submittedName>
        <fullName evidence="1">Uncharacterized protein</fullName>
    </submittedName>
</protein>
<accession>A0A517Q486</accession>
<dbReference type="EMBL" id="CP037421">
    <property type="protein sequence ID" value="QDT26440.1"/>
    <property type="molecule type" value="Genomic_DNA"/>
</dbReference>
<gene>
    <name evidence="1" type="ORF">Enr10x_17440</name>
</gene>
<keyword evidence="2" id="KW-1185">Reference proteome</keyword>
<dbReference type="AlphaFoldDB" id="A0A517Q486"/>
<reference evidence="1 2" key="1">
    <citation type="submission" date="2019-03" db="EMBL/GenBank/DDBJ databases">
        <title>Deep-cultivation of Planctomycetes and their phenomic and genomic characterization uncovers novel biology.</title>
        <authorList>
            <person name="Wiegand S."/>
            <person name="Jogler M."/>
            <person name="Boedeker C."/>
            <person name="Pinto D."/>
            <person name="Vollmers J."/>
            <person name="Rivas-Marin E."/>
            <person name="Kohn T."/>
            <person name="Peeters S.H."/>
            <person name="Heuer A."/>
            <person name="Rast P."/>
            <person name="Oberbeckmann S."/>
            <person name="Bunk B."/>
            <person name="Jeske O."/>
            <person name="Meyerdierks A."/>
            <person name="Storesund J.E."/>
            <person name="Kallscheuer N."/>
            <person name="Luecker S."/>
            <person name="Lage O.M."/>
            <person name="Pohl T."/>
            <person name="Merkel B.J."/>
            <person name="Hornburger P."/>
            <person name="Mueller R.-W."/>
            <person name="Bruemmer F."/>
            <person name="Labrenz M."/>
            <person name="Spormann A.M."/>
            <person name="Op den Camp H."/>
            <person name="Overmann J."/>
            <person name="Amann R."/>
            <person name="Jetten M.S.M."/>
            <person name="Mascher T."/>
            <person name="Medema M.H."/>
            <person name="Devos D.P."/>
            <person name="Kaster A.-K."/>
            <person name="Ovreas L."/>
            <person name="Rohde M."/>
            <person name="Galperin M.Y."/>
            <person name="Jogler C."/>
        </authorList>
    </citation>
    <scope>NUCLEOTIDE SEQUENCE [LARGE SCALE GENOMIC DNA]</scope>
    <source>
        <strain evidence="1 2">Enr10</strain>
    </source>
</reference>
<organism evidence="1 2">
    <name type="scientific">Gimesia panareensis</name>
    <dbReference type="NCBI Taxonomy" id="2527978"/>
    <lineage>
        <taxon>Bacteria</taxon>
        <taxon>Pseudomonadati</taxon>
        <taxon>Planctomycetota</taxon>
        <taxon>Planctomycetia</taxon>
        <taxon>Planctomycetales</taxon>
        <taxon>Planctomycetaceae</taxon>
        <taxon>Gimesia</taxon>
    </lineage>
</organism>
<evidence type="ECO:0000313" key="1">
    <source>
        <dbReference type="EMBL" id="QDT26440.1"/>
    </source>
</evidence>
<evidence type="ECO:0000313" key="2">
    <source>
        <dbReference type="Proteomes" id="UP000315647"/>
    </source>
</evidence>
<name>A0A517Q486_9PLAN</name>